<evidence type="ECO:0000256" key="1">
    <source>
        <dbReference type="ARBA" id="ARBA00004141"/>
    </source>
</evidence>
<protein>
    <submittedName>
        <fullName evidence="7">O-antigen polymerase</fullName>
    </submittedName>
</protein>
<feature type="transmembrane region" description="Helical" evidence="5">
    <location>
        <begin position="369"/>
        <end position="402"/>
    </location>
</feature>
<dbReference type="Proteomes" id="UP000014585">
    <property type="component" value="Unassembled WGS sequence"/>
</dbReference>
<dbReference type="OrthoDB" id="6502028at2"/>
<evidence type="ECO:0000313" key="7">
    <source>
        <dbReference type="EMBL" id="EPF12625.1"/>
    </source>
</evidence>
<evidence type="ECO:0000256" key="4">
    <source>
        <dbReference type="ARBA" id="ARBA00023136"/>
    </source>
</evidence>
<feature type="domain" description="O-antigen ligase-related" evidence="6">
    <location>
        <begin position="196"/>
        <end position="350"/>
    </location>
</feature>
<dbReference type="GO" id="GO:0016020">
    <property type="term" value="C:membrane"/>
    <property type="evidence" value="ECO:0007669"/>
    <property type="project" value="UniProtKB-SubCell"/>
</dbReference>
<feature type="transmembrane region" description="Helical" evidence="5">
    <location>
        <begin position="127"/>
        <end position="146"/>
    </location>
</feature>
<dbReference type="STRING" id="566551.HMPREF0201_04735"/>
<feature type="transmembrane region" description="Helical" evidence="5">
    <location>
        <begin position="7"/>
        <end position="26"/>
    </location>
</feature>
<evidence type="ECO:0000259" key="6">
    <source>
        <dbReference type="Pfam" id="PF04932"/>
    </source>
</evidence>
<feature type="transmembrane region" description="Helical" evidence="5">
    <location>
        <begin position="98"/>
        <end position="115"/>
    </location>
</feature>
<feature type="transmembrane region" description="Helical" evidence="5">
    <location>
        <begin position="343"/>
        <end position="363"/>
    </location>
</feature>
<dbReference type="AlphaFoldDB" id="S3IHY3"/>
<dbReference type="Pfam" id="PF04932">
    <property type="entry name" value="Wzy_C"/>
    <property type="match status" value="1"/>
</dbReference>
<feature type="transmembrane region" description="Helical" evidence="5">
    <location>
        <begin position="166"/>
        <end position="185"/>
    </location>
</feature>
<name>S3IHY3_9ENTR</name>
<dbReference type="PATRIC" id="fig|566551.4.peg.4336"/>
<comment type="subcellular location">
    <subcellularLocation>
        <location evidence="1">Membrane</location>
        <topology evidence="1">Multi-pass membrane protein</topology>
    </subcellularLocation>
</comment>
<organism evidence="7 8">
    <name type="scientific">Cedecea davisae DSM 4568</name>
    <dbReference type="NCBI Taxonomy" id="566551"/>
    <lineage>
        <taxon>Bacteria</taxon>
        <taxon>Pseudomonadati</taxon>
        <taxon>Pseudomonadota</taxon>
        <taxon>Gammaproteobacteria</taxon>
        <taxon>Enterobacterales</taxon>
        <taxon>Enterobacteriaceae</taxon>
        <taxon>Cedecea</taxon>
    </lineage>
</organism>
<proteinExistence type="predicted"/>
<dbReference type="InterPro" id="IPR051533">
    <property type="entry name" value="WaaL-like"/>
</dbReference>
<evidence type="ECO:0000313" key="8">
    <source>
        <dbReference type="Proteomes" id="UP000014585"/>
    </source>
</evidence>
<dbReference type="EMBL" id="ATDT01000039">
    <property type="protein sequence ID" value="EPF12625.1"/>
    <property type="molecule type" value="Genomic_DNA"/>
</dbReference>
<dbReference type="InterPro" id="IPR007016">
    <property type="entry name" value="O-antigen_ligase-rel_domated"/>
</dbReference>
<accession>S3IHY3</accession>
<keyword evidence="2 5" id="KW-0812">Transmembrane</keyword>
<dbReference type="PANTHER" id="PTHR37422">
    <property type="entry name" value="TEICHURONIC ACID BIOSYNTHESIS PROTEIN TUAE"/>
    <property type="match status" value="1"/>
</dbReference>
<dbReference type="HOGENOM" id="CLU_054167_0_0_6"/>
<gene>
    <name evidence="7" type="ORF">HMPREF0201_04735</name>
</gene>
<dbReference type="PANTHER" id="PTHR37422:SF17">
    <property type="entry name" value="O-ANTIGEN LIGASE"/>
    <property type="match status" value="1"/>
</dbReference>
<evidence type="ECO:0000256" key="5">
    <source>
        <dbReference type="SAM" id="Phobius"/>
    </source>
</evidence>
<feature type="transmembrane region" description="Helical" evidence="5">
    <location>
        <begin position="192"/>
        <end position="225"/>
    </location>
</feature>
<sequence length="415" mass="46787">MMMREKFDQLLYILILALGFLSLLLLPFQQGYAMKALRAAGELGLLAIFISPKKYLNGNTKYISACLFILALLSFLWFRTYRSPDSLYFGAYINYRDWSLAGLFAAFAFPVLSSNRKNSASIINIHLLIALLVNILYVAYSFYQIAILKEPRVTLSLAYGPNSTGAAYTISFIATYTLITISWTVKKFKIPLILIFAFANIVAISLTGTRAAIIAFPIVLLFIFWHEIKQRDKKTKLNSILLLIFLSILSAVFLAKPVAKRIIEMKSDLTQYENRNSATSIGARFAMYQVGIDSSIDNYAWQSLEKRNQKILSIIQDNPDWSGAKPYLGVHLHNQFIDTLSTIGWIGVILDILFLASILHFSLNNKCLLISAYAILFLLFGLSDTLTYATPVPLAWLLTLMLTCSVRNNKKINDN</sequence>
<feature type="transmembrane region" description="Helical" evidence="5">
    <location>
        <begin position="62"/>
        <end position="78"/>
    </location>
</feature>
<dbReference type="RefSeq" id="WP_016538894.1">
    <property type="nucleotide sequence ID" value="NZ_KE161030.1"/>
</dbReference>
<reference evidence="7 8" key="1">
    <citation type="submission" date="2013-04" db="EMBL/GenBank/DDBJ databases">
        <authorList>
            <person name="Weinstock G."/>
            <person name="Sodergren E."/>
            <person name="Lobos E.A."/>
            <person name="Fulton L."/>
            <person name="Fulton R."/>
            <person name="Courtney L."/>
            <person name="Fronick C."/>
            <person name="O'Laughlin M."/>
            <person name="Godfrey J."/>
            <person name="Wilson R.M."/>
            <person name="Miner T."/>
            <person name="Farmer C."/>
            <person name="Delehaunty K."/>
            <person name="Cordes M."/>
            <person name="Minx P."/>
            <person name="Tomlinson C."/>
            <person name="Chen J."/>
            <person name="Wollam A."/>
            <person name="Pepin K.H."/>
            <person name="Palsikar V.B."/>
            <person name="Zhang X."/>
            <person name="Suruliraj S."/>
            <person name="Perna N.T."/>
            <person name="Plunkett G."/>
            <person name="Warren W."/>
            <person name="Mitreva M."/>
            <person name="Mardis E.R."/>
            <person name="Wilson R.K."/>
        </authorList>
    </citation>
    <scope>NUCLEOTIDE SEQUENCE [LARGE SCALE GENOMIC DNA]</scope>
    <source>
        <strain evidence="7 8">DSM 4568</strain>
    </source>
</reference>
<keyword evidence="4 5" id="KW-0472">Membrane</keyword>
<comment type="caution">
    <text evidence="7">The sequence shown here is derived from an EMBL/GenBank/DDBJ whole genome shotgun (WGS) entry which is preliminary data.</text>
</comment>
<keyword evidence="3 5" id="KW-1133">Transmembrane helix</keyword>
<feature type="transmembrane region" description="Helical" evidence="5">
    <location>
        <begin position="237"/>
        <end position="255"/>
    </location>
</feature>
<evidence type="ECO:0000256" key="3">
    <source>
        <dbReference type="ARBA" id="ARBA00022989"/>
    </source>
</evidence>
<evidence type="ECO:0000256" key="2">
    <source>
        <dbReference type="ARBA" id="ARBA00022692"/>
    </source>
</evidence>